<dbReference type="EMBL" id="JBFOLK010000013">
    <property type="protein sequence ID" value="KAL2466418.1"/>
    <property type="molecule type" value="Genomic_DNA"/>
</dbReference>
<proteinExistence type="predicted"/>
<protein>
    <submittedName>
        <fullName evidence="1">Uncharacterized protein</fullName>
    </submittedName>
</protein>
<keyword evidence="2" id="KW-1185">Reference proteome</keyword>
<sequence>MECGKKAPHRHIWELVEDDVDTDMQDYDSNHFHHDVHQDALSVGIQLVIDLGDLKNNHFVRTDVPAKVIDVDKLNDYVDEEEDLEFVVDDDEEKIELMGDEYEEELTLNDDSD</sequence>
<dbReference type="AlphaFoldDB" id="A0ABD1PSU3"/>
<reference evidence="2" key="1">
    <citation type="submission" date="2024-07" db="EMBL/GenBank/DDBJ databases">
        <title>Two chromosome-level genome assemblies of Korean endemic species Abeliophyllum distichum and Forsythia ovata (Oleaceae).</title>
        <authorList>
            <person name="Jang H."/>
        </authorList>
    </citation>
    <scope>NUCLEOTIDE SEQUENCE [LARGE SCALE GENOMIC DNA]</scope>
</reference>
<name>A0ABD1PSU3_9LAMI</name>
<evidence type="ECO:0000313" key="2">
    <source>
        <dbReference type="Proteomes" id="UP001604336"/>
    </source>
</evidence>
<gene>
    <name evidence="1" type="ORF">Adt_42269</name>
</gene>
<evidence type="ECO:0000313" key="1">
    <source>
        <dbReference type="EMBL" id="KAL2466418.1"/>
    </source>
</evidence>
<organism evidence="1 2">
    <name type="scientific">Abeliophyllum distichum</name>
    <dbReference type="NCBI Taxonomy" id="126358"/>
    <lineage>
        <taxon>Eukaryota</taxon>
        <taxon>Viridiplantae</taxon>
        <taxon>Streptophyta</taxon>
        <taxon>Embryophyta</taxon>
        <taxon>Tracheophyta</taxon>
        <taxon>Spermatophyta</taxon>
        <taxon>Magnoliopsida</taxon>
        <taxon>eudicotyledons</taxon>
        <taxon>Gunneridae</taxon>
        <taxon>Pentapetalae</taxon>
        <taxon>asterids</taxon>
        <taxon>lamiids</taxon>
        <taxon>Lamiales</taxon>
        <taxon>Oleaceae</taxon>
        <taxon>Forsythieae</taxon>
        <taxon>Abeliophyllum</taxon>
    </lineage>
</organism>
<comment type="caution">
    <text evidence="1">The sequence shown here is derived from an EMBL/GenBank/DDBJ whole genome shotgun (WGS) entry which is preliminary data.</text>
</comment>
<dbReference type="Proteomes" id="UP001604336">
    <property type="component" value="Unassembled WGS sequence"/>
</dbReference>
<accession>A0ABD1PSU3</accession>